<dbReference type="PROSITE" id="PS50850">
    <property type="entry name" value="MFS"/>
    <property type="match status" value="1"/>
</dbReference>
<feature type="transmembrane region" description="Helical" evidence="5">
    <location>
        <begin position="102"/>
        <end position="126"/>
    </location>
</feature>
<evidence type="ECO:0000256" key="3">
    <source>
        <dbReference type="ARBA" id="ARBA00022989"/>
    </source>
</evidence>
<feature type="transmembrane region" description="Helical" evidence="5">
    <location>
        <begin position="169"/>
        <end position="192"/>
    </location>
</feature>
<dbReference type="EMBL" id="CP046910">
    <property type="protein sequence ID" value="QGZ58108.1"/>
    <property type="molecule type" value="Genomic_DNA"/>
</dbReference>
<dbReference type="GO" id="GO:0016020">
    <property type="term" value="C:membrane"/>
    <property type="evidence" value="ECO:0007669"/>
    <property type="project" value="UniProtKB-SubCell"/>
</dbReference>
<feature type="transmembrane region" description="Helical" evidence="5">
    <location>
        <begin position="12"/>
        <end position="36"/>
    </location>
</feature>
<sequence length="419" mass="44424">MDATYQRSKAWRIAVLLFLFMAVNFIDKIVMGLLAVPMMEELKLTPTQFGMIASSFFWLFAIAGVVGGFLANRIATTGLLLTLAVIWSVCQIPLALTSSLAVFVVARVLLGMAEGPAFPVAVHACYKWFPDAKRAVPVAAFTQGGSIGLLIAGIVIPLVTAHWGWRANFYVLAGVGLIWSLLWMLLGGEGTVDVNENTRTGGLAPPEIPYRKLLANPTILTCFMLHFVGYWSLALTLTWLPAYLQRGLGFGAVESGRIFAASVAISMPLCVAISWMAQWLLARGVSSRNARGRFSSATLVVGGAAMIALRALDLPPVVQVVLIAIAIGIAPTIYSLGPAMLAEIVPVSQRGAILAIDNSIASVAGMVAPLVSAHFIQIMPGAAGYQAGFAFCGVLMVFGGLFGGLKVDPDKAMRALKLA</sequence>
<dbReference type="Proteomes" id="UP000434209">
    <property type="component" value="Chromosome 2"/>
</dbReference>
<reference evidence="7 8" key="1">
    <citation type="submission" date="2019-12" db="EMBL/GenBank/DDBJ databases">
        <title>Paraburkholderia acidiphila 7Q-K02 sp. nov and Paraburkholderia acidisoli DHF22 sp. nov., two strains isolated from forest soil.</title>
        <authorList>
            <person name="Gao Z."/>
            <person name="Qiu L."/>
        </authorList>
    </citation>
    <scope>NUCLEOTIDE SEQUENCE [LARGE SCALE GENOMIC DNA]</scope>
    <source>
        <strain evidence="7 8">7Q-K02</strain>
    </source>
</reference>
<feature type="transmembrane region" description="Helical" evidence="5">
    <location>
        <begin position="213"/>
        <end position="238"/>
    </location>
</feature>
<gene>
    <name evidence="7" type="ORF">FAZ97_22805</name>
</gene>
<dbReference type="SUPFAM" id="SSF103473">
    <property type="entry name" value="MFS general substrate transporter"/>
    <property type="match status" value="1"/>
</dbReference>
<evidence type="ECO:0000256" key="2">
    <source>
        <dbReference type="ARBA" id="ARBA00022692"/>
    </source>
</evidence>
<dbReference type="PANTHER" id="PTHR11662">
    <property type="entry name" value="SOLUTE CARRIER FAMILY 17"/>
    <property type="match status" value="1"/>
</dbReference>
<proteinExistence type="predicted"/>
<dbReference type="InterPro" id="IPR020846">
    <property type="entry name" value="MFS_dom"/>
</dbReference>
<dbReference type="InterPro" id="IPR036259">
    <property type="entry name" value="MFS_trans_sf"/>
</dbReference>
<dbReference type="InterPro" id="IPR050382">
    <property type="entry name" value="MFS_Na/Anion_cotransporter"/>
</dbReference>
<evidence type="ECO:0000256" key="5">
    <source>
        <dbReference type="SAM" id="Phobius"/>
    </source>
</evidence>
<feature type="transmembrane region" description="Helical" evidence="5">
    <location>
        <begin position="138"/>
        <end position="163"/>
    </location>
</feature>
<name>A0A7Z2GAA7_9BURK</name>
<evidence type="ECO:0000313" key="7">
    <source>
        <dbReference type="EMBL" id="QGZ58108.1"/>
    </source>
</evidence>
<dbReference type="OrthoDB" id="4474610at2"/>
<dbReference type="KEGG" id="pacp:FAZ97_22805"/>
<dbReference type="PANTHER" id="PTHR11662:SF450">
    <property type="entry name" value="BLR1003 PROTEIN"/>
    <property type="match status" value="1"/>
</dbReference>
<keyword evidence="8" id="KW-1185">Reference proteome</keyword>
<feature type="transmembrane region" description="Helical" evidence="5">
    <location>
        <begin position="294"/>
        <end position="312"/>
    </location>
</feature>
<evidence type="ECO:0000256" key="4">
    <source>
        <dbReference type="ARBA" id="ARBA00023136"/>
    </source>
</evidence>
<organism evidence="7 8">
    <name type="scientific">Paraburkholderia acidiphila</name>
    <dbReference type="NCBI Taxonomy" id="2571747"/>
    <lineage>
        <taxon>Bacteria</taxon>
        <taxon>Pseudomonadati</taxon>
        <taxon>Pseudomonadota</taxon>
        <taxon>Betaproteobacteria</taxon>
        <taxon>Burkholderiales</taxon>
        <taxon>Burkholderiaceae</taxon>
        <taxon>Paraburkholderia</taxon>
    </lineage>
</organism>
<dbReference type="Gene3D" id="1.20.1250.20">
    <property type="entry name" value="MFS general substrate transporter like domains"/>
    <property type="match status" value="2"/>
</dbReference>
<feature type="domain" description="Major facilitator superfamily (MFS) profile" evidence="6">
    <location>
        <begin position="13"/>
        <end position="411"/>
    </location>
</feature>
<keyword evidence="3 5" id="KW-1133">Transmembrane helix</keyword>
<dbReference type="AlphaFoldDB" id="A0A7Z2GAA7"/>
<feature type="transmembrane region" description="Helical" evidence="5">
    <location>
        <begin position="48"/>
        <end position="71"/>
    </location>
</feature>
<protein>
    <submittedName>
        <fullName evidence="7">MFS transporter</fullName>
    </submittedName>
</protein>
<feature type="transmembrane region" description="Helical" evidence="5">
    <location>
        <begin position="353"/>
        <end position="376"/>
    </location>
</feature>
<evidence type="ECO:0000313" key="8">
    <source>
        <dbReference type="Proteomes" id="UP000434209"/>
    </source>
</evidence>
<comment type="subcellular location">
    <subcellularLocation>
        <location evidence="1">Membrane</location>
        <topology evidence="1">Multi-pass membrane protein</topology>
    </subcellularLocation>
</comment>
<evidence type="ECO:0000259" key="6">
    <source>
        <dbReference type="PROSITE" id="PS50850"/>
    </source>
</evidence>
<feature type="transmembrane region" description="Helical" evidence="5">
    <location>
        <begin position="318"/>
        <end position="341"/>
    </location>
</feature>
<accession>A0A7Z2GAA7</accession>
<keyword evidence="4 5" id="KW-0472">Membrane</keyword>
<dbReference type="Pfam" id="PF07690">
    <property type="entry name" value="MFS_1"/>
    <property type="match status" value="1"/>
</dbReference>
<feature type="transmembrane region" description="Helical" evidence="5">
    <location>
        <begin position="382"/>
        <end position="405"/>
    </location>
</feature>
<feature type="transmembrane region" description="Helical" evidence="5">
    <location>
        <begin position="258"/>
        <end position="282"/>
    </location>
</feature>
<dbReference type="GO" id="GO:0022857">
    <property type="term" value="F:transmembrane transporter activity"/>
    <property type="evidence" value="ECO:0007669"/>
    <property type="project" value="InterPro"/>
</dbReference>
<keyword evidence="2 5" id="KW-0812">Transmembrane</keyword>
<evidence type="ECO:0000256" key="1">
    <source>
        <dbReference type="ARBA" id="ARBA00004141"/>
    </source>
</evidence>
<feature type="transmembrane region" description="Helical" evidence="5">
    <location>
        <begin position="78"/>
        <end position="96"/>
    </location>
</feature>
<dbReference type="InterPro" id="IPR011701">
    <property type="entry name" value="MFS"/>
</dbReference>